<comment type="caution">
    <text evidence="2">The sequence shown here is derived from an EMBL/GenBank/DDBJ whole genome shotgun (WGS) entry which is preliminary data.</text>
</comment>
<evidence type="ECO:0000313" key="3">
    <source>
        <dbReference type="Proteomes" id="UP000226031"/>
    </source>
</evidence>
<dbReference type="Proteomes" id="UP000226031">
    <property type="component" value="Unassembled WGS sequence"/>
</dbReference>
<name>A0A2B7ZNW9_9EURO</name>
<feature type="compositionally biased region" description="Basic and acidic residues" evidence="1">
    <location>
        <begin position="187"/>
        <end position="205"/>
    </location>
</feature>
<organism evidence="2 3">
    <name type="scientific">[Emmonsia] crescens</name>
    <dbReference type="NCBI Taxonomy" id="73230"/>
    <lineage>
        <taxon>Eukaryota</taxon>
        <taxon>Fungi</taxon>
        <taxon>Dikarya</taxon>
        <taxon>Ascomycota</taxon>
        <taxon>Pezizomycotina</taxon>
        <taxon>Eurotiomycetes</taxon>
        <taxon>Eurotiomycetidae</taxon>
        <taxon>Onygenales</taxon>
        <taxon>Ajellomycetaceae</taxon>
        <taxon>Emergomyces</taxon>
    </lineage>
</organism>
<feature type="compositionally biased region" description="Basic residues" evidence="1">
    <location>
        <begin position="1"/>
        <end position="11"/>
    </location>
</feature>
<dbReference type="AlphaFoldDB" id="A0A2B7ZNW9"/>
<dbReference type="Gene3D" id="6.10.140.1020">
    <property type="match status" value="1"/>
</dbReference>
<sequence length="284" mass="31214">MSYQAAKRRRIDHATSTLSKPFKSPLRKQVQNTSAEKDDEKAETVPKSEARINNASGNATMSASSMQTPRSINPPRTPIAAIKRSTIIPPTPPPTTVTTSSSLSSPSAPPELVTLQKQHSALTTRLANLRMELDTVTQALKVEQSGQDAELEVLVVKWKTASREAAEELFVGAEERVKGMGGVKGWRENAKRAQESRARWDDEGRGVGVGGELGSEEGEEDERRRADMVEEIEGLERTGGSRDEDKCKDGEGDGDESFTMEMMLKSLNIELDIIGFDKDTQQWI</sequence>
<evidence type="ECO:0000256" key="1">
    <source>
        <dbReference type="SAM" id="MobiDB-lite"/>
    </source>
</evidence>
<proteinExistence type="predicted"/>
<dbReference type="STRING" id="73230.A0A2B7ZNW9"/>
<feature type="compositionally biased region" description="Low complexity" evidence="1">
    <location>
        <begin position="96"/>
        <end position="106"/>
    </location>
</feature>
<dbReference type="PANTHER" id="PTHR28527:SF1">
    <property type="entry name" value="SWI5-DEPENDENT RECOMBINATION DNA REPAIR PROTEIN 1"/>
    <property type="match status" value="1"/>
</dbReference>
<dbReference type="EMBL" id="PDND01000023">
    <property type="protein sequence ID" value="PGH35335.1"/>
    <property type="molecule type" value="Genomic_DNA"/>
</dbReference>
<feature type="compositionally biased region" description="Basic and acidic residues" evidence="1">
    <location>
        <begin position="35"/>
        <end position="50"/>
    </location>
</feature>
<evidence type="ECO:0000313" key="2">
    <source>
        <dbReference type="EMBL" id="PGH35335.1"/>
    </source>
</evidence>
<dbReference type="PANTHER" id="PTHR28527">
    <property type="entry name" value="MATING-TYPE SWITCHING PROTEIN SWI2-RELATED"/>
    <property type="match status" value="1"/>
</dbReference>
<feature type="region of interest" description="Disordered" evidence="1">
    <location>
        <begin position="187"/>
        <end position="256"/>
    </location>
</feature>
<evidence type="ECO:0008006" key="4">
    <source>
        <dbReference type="Google" id="ProtNLM"/>
    </source>
</evidence>
<keyword evidence="3" id="KW-1185">Reference proteome</keyword>
<protein>
    <recommendedName>
        <fullName evidence="4">Swi5-dependent recombination DNA repair protein 1</fullName>
    </recommendedName>
</protein>
<dbReference type="VEuPathDB" id="FungiDB:EMCG_07105"/>
<feature type="compositionally biased region" description="Basic and acidic residues" evidence="1">
    <location>
        <begin position="221"/>
        <end position="251"/>
    </location>
</feature>
<dbReference type="GO" id="GO:0006310">
    <property type="term" value="P:DNA recombination"/>
    <property type="evidence" value="ECO:0007669"/>
    <property type="project" value="TreeGrafter"/>
</dbReference>
<feature type="region of interest" description="Disordered" evidence="1">
    <location>
        <begin position="1"/>
        <end position="112"/>
    </location>
</feature>
<reference evidence="2 3" key="1">
    <citation type="submission" date="2017-10" db="EMBL/GenBank/DDBJ databases">
        <title>Comparative genomics in systemic dimorphic fungi from Ajellomycetaceae.</title>
        <authorList>
            <person name="Munoz J.F."/>
            <person name="Mcewen J.G."/>
            <person name="Clay O.K."/>
            <person name="Cuomo C.A."/>
        </authorList>
    </citation>
    <scope>NUCLEOTIDE SEQUENCE [LARGE SCALE GENOMIC DNA]</scope>
    <source>
        <strain evidence="2 3">UAMH4076</strain>
    </source>
</reference>
<feature type="compositionally biased region" description="Polar residues" evidence="1">
    <location>
        <begin position="51"/>
        <end position="71"/>
    </location>
</feature>
<gene>
    <name evidence="2" type="ORF">GX50_01799</name>
</gene>
<accession>A0A2B7ZNW9</accession>